<reference evidence="3 4" key="1">
    <citation type="submission" date="2023-12" db="EMBL/GenBank/DDBJ databases">
        <title>Description of new species of Mycobacterium terrae complex isolated from sewage at the Sao Paulo Zoological Park Foundation in Brazil.</title>
        <authorList>
            <person name="Romagnoli C.L."/>
            <person name="Conceicao E.C."/>
            <person name="Machado E."/>
            <person name="Barreto L.B.P.F."/>
            <person name="Sharma A."/>
            <person name="Silva N.M."/>
            <person name="Marques L.E."/>
            <person name="Juliana M.A."/>
            <person name="Lourenco M.C.S."/>
            <person name="Digiampietri L.A."/>
            <person name="Suffys P.N."/>
            <person name="Viana-Niero C."/>
        </authorList>
    </citation>
    <scope>NUCLEOTIDE SEQUENCE [LARGE SCALE GENOMIC DNA]</scope>
    <source>
        <strain evidence="3 4">MYC340</strain>
    </source>
</reference>
<feature type="region of interest" description="Disordered" evidence="1">
    <location>
        <begin position="91"/>
        <end position="121"/>
    </location>
</feature>
<evidence type="ECO:0000313" key="3">
    <source>
        <dbReference type="EMBL" id="MEB3033846.1"/>
    </source>
</evidence>
<organism evidence="3 4">
    <name type="scientific">[Mycobacterium] nativiensis</name>
    <dbReference type="NCBI Taxonomy" id="2855503"/>
    <lineage>
        <taxon>Bacteria</taxon>
        <taxon>Bacillati</taxon>
        <taxon>Actinomycetota</taxon>
        <taxon>Actinomycetes</taxon>
        <taxon>Mycobacteriales</taxon>
        <taxon>Mycobacteriaceae</taxon>
        <taxon>Mycolicibacter</taxon>
    </lineage>
</organism>
<dbReference type="EMBL" id="JAYJJU010000023">
    <property type="protein sequence ID" value="MEB3033846.1"/>
    <property type="molecule type" value="Genomic_DNA"/>
</dbReference>
<name>A0ABU5Y290_9MYCO</name>
<comment type="caution">
    <text evidence="3">The sequence shown here is derived from an EMBL/GenBank/DDBJ whole genome shotgun (WGS) entry which is preliminary data.</text>
</comment>
<evidence type="ECO:0000313" key="4">
    <source>
        <dbReference type="Proteomes" id="UP001298593"/>
    </source>
</evidence>
<dbReference type="Proteomes" id="UP001298593">
    <property type="component" value="Unassembled WGS sequence"/>
</dbReference>
<keyword evidence="4" id="KW-1185">Reference proteome</keyword>
<proteinExistence type="predicted"/>
<evidence type="ECO:0000256" key="1">
    <source>
        <dbReference type="SAM" id="MobiDB-lite"/>
    </source>
</evidence>
<protein>
    <submittedName>
        <fullName evidence="3">Uncharacterized protein</fullName>
    </submittedName>
</protein>
<sequence>MAGSVAVLCTFGMTLLIGAQQARADDTDRITDLFGPPPINGAVPDAALFDQYASERLHDDIAPWVNSPFRPVVDVPSGQYVIGDGGDAGLWFDDGSNGLPGPDSQSNGTSGAGTQNNTNNP</sequence>
<evidence type="ECO:0000256" key="2">
    <source>
        <dbReference type="SAM" id="SignalP"/>
    </source>
</evidence>
<feature type="signal peptide" evidence="2">
    <location>
        <begin position="1"/>
        <end position="24"/>
    </location>
</feature>
<gene>
    <name evidence="3" type="ORF">KV113_20105</name>
</gene>
<accession>A0ABU5Y290</accession>
<feature type="chain" id="PRO_5045686862" evidence="2">
    <location>
        <begin position="25"/>
        <end position="121"/>
    </location>
</feature>
<keyword evidence="2" id="KW-0732">Signal</keyword>
<dbReference type="RefSeq" id="WP_224975878.1">
    <property type="nucleotide sequence ID" value="NZ_JAYJJU010000023.1"/>
</dbReference>
<feature type="compositionally biased region" description="Polar residues" evidence="1">
    <location>
        <begin position="103"/>
        <end position="121"/>
    </location>
</feature>